<dbReference type="Proteomes" id="UP000224317">
    <property type="component" value="Unassembled WGS sequence"/>
</dbReference>
<evidence type="ECO:0000313" key="2">
    <source>
        <dbReference type="EMBL" id="PHU40341.1"/>
    </source>
</evidence>
<feature type="region of interest" description="Disordered" evidence="1">
    <location>
        <begin position="97"/>
        <end position="139"/>
    </location>
</feature>
<dbReference type="EMBL" id="PDYH01000022">
    <property type="protein sequence ID" value="PHU40341.1"/>
    <property type="molecule type" value="Genomic_DNA"/>
</dbReference>
<evidence type="ECO:0000313" key="3">
    <source>
        <dbReference type="Proteomes" id="UP000224317"/>
    </source>
</evidence>
<evidence type="ECO:0008006" key="4">
    <source>
        <dbReference type="Google" id="ProtNLM"/>
    </source>
</evidence>
<proteinExistence type="predicted"/>
<feature type="compositionally biased region" description="Polar residues" evidence="1">
    <location>
        <begin position="109"/>
        <end position="123"/>
    </location>
</feature>
<keyword evidence="3" id="KW-1185">Reference proteome</keyword>
<comment type="caution">
    <text evidence="2">The sequence shown here is derived from an EMBL/GenBank/DDBJ whole genome shotgun (WGS) entry which is preliminary data.</text>
</comment>
<reference evidence="2" key="1">
    <citation type="submission" date="2017-10" db="EMBL/GenBank/DDBJ databases">
        <title>Resolving the taxonomy of Roseburia spp., Eubacterium rectale and Agathobacter spp. through phylogenomic analysis.</title>
        <authorList>
            <person name="Sheridan P.O."/>
            <person name="Walker A.W."/>
            <person name="Duncan S.H."/>
            <person name="Scott K.P."/>
            <person name="Toole P.W.O."/>
            <person name="Luis P."/>
            <person name="Flint H.J."/>
        </authorList>
    </citation>
    <scope>NUCLEOTIDE SEQUENCE [LARGE SCALE GENOMIC DNA]</scope>
    <source>
        <strain evidence="2">JK10</strain>
    </source>
</reference>
<dbReference type="AlphaFoldDB" id="A0A2G3EB97"/>
<name>A0A2G3EB97_9FIRM</name>
<evidence type="ECO:0000256" key="1">
    <source>
        <dbReference type="SAM" id="MobiDB-lite"/>
    </source>
</evidence>
<gene>
    <name evidence="2" type="ORF">CSX00_07145</name>
</gene>
<sequence>MPVLKNKTQGNFTMISNGILRNKDLHLKERGLLVTLIGLPDKWDFSINGLVAILPDGKDKIKTGLQELEKMGYITRYQERKEGGAFGPEVLEIHEIPAVSPRADFPHTDNPSTGKPSAENQTQYNNKEYKTKNIKNKKI</sequence>
<organism evidence="2 3">
    <name type="scientific">Pseudobutyrivibrio ruminis</name>
    <dbReference type="NCBI Taxonomy" id="46206"/>
    <lineage>
        <taxon>Bacteria</taxon>
        <taxon>Bacillati</taxon>
        <taxon>Bacillota</taxon>
        <taxon>Clostridia</taxon>
        <taxon>Lachnospirales</taxon>
        <taxon>Lachnospiraceae</taxon>
        <taxon>Pseudobutyrivibrio</taxon>
    </lineage>
</organism>
<accession>A0A2G3EB97</accession>
<protein>
    <recommendedName>
        <fullName evidence="4">Helix-turn-helix domain-containing protein</fullName>
    </recommendedName>
</protein>
<dbReference type="RefSeq" id="WP_099413290.1">
    <property type="nucleotide sequence ID" value="NZ_PDYH01000022.1"/>
</dbReference>